<comment type="caution">
    <text evidence="2">The sequence shown here is derived from an EMBL/GenBank/DDBJ whole genome shotgun (WGS) entry which is preliminary data.</text>
</comment>
<organism evidence="2 3">
    <name type="scientific">Luteibacter anthropi</name>
    <dbReference type="NCBI Taxonomy" id="564369"/>
    <lineage>
        <taxon>Bacteria</taxon>
        <taxon>Pseudomonadati</taxon>
        <taxon>Pseudomonadota</taxon>
        <taxon>Gammaproteobacteria</taxon>
        <taxon>Lysobacterales</taxon>
        <taxon>Rhodanobacteraceae</taxon>
        <taxon>Luteibacter</taxon>
    </lineage>
</organism>
<dbReference type="AlphaFoldDB" id="A0A7X5UAR6"/>
<feature type="transmembrane region" description="Helical" evidence="1">
    <location>
        <begin position="121"/>
        <end position="138"/>
    </location>
</feature>
<keyword evidence="1" id="KW-0472">Membrane</keyword>
<evidence type="ECO:0008006" key="4">
    <source>
        <dbReference type="Google" id="ProtNLM"/>
    </source>
</evidence>
<keyword evidence="1" id="KW-1133">Transmembrane helix</keyword>
<keyword evidence="3" id="KW-1185">Reference proteome</keyword>
<sequence>MSRFSLSRGLAVLVLLWAALHLPLLLGFRVLPGDAMSEFYPVAYFNAHSLREGLAPWWNPFIFSGYPQIADPQGMLFSPLLTGWMLLRKVPGPTWFIWGALLHLLLGAVSMFALLRRLRSAWLGALVGATVFMAGGVAASRIQYTPILIVYCLLPLVLLALLRLFEQPGVLRAGMLGLVIGWILVQPVQLTYFVGLLLCGFTAVSLVRRWRRQPGEPHWKLIALLVFAGFLGVVLALPQLLFSYAFVQVSNRPALPLADALERALDWRSLLTLVDPNALHSLRGHYDGPADPIETFFYVGALPLLCIGFGARRMWAEPSWRRYLVFFGVAALLAVIYMVGDHTPVYALLYEWFPGVKQFRRPSDSAYLINLLLAFASAFAISRMDLGCRRQLSWLFGLSFAWLLLASIHMRGNGASWQAPSIMAAVVAAMAWGHVRYNQRIGVVAFWMLALIVVDYRCFNLNGAFNQRGDPVKRFQREGATHFLAARSRAEGHNGFGPRTETQELGAGWRNNFILDDIPATHGYGPLRWSVYDRWYGASVYTIGDGPRPLTDYNPDPGGALNRLLGVRYVVQRAGMGSTDWQSPLPDDARVYADAKVEVLENPAAYPRVMTPVHVRTLAPGQAPAPEAFAATDFATTLWLTPRDAADASGIPSHCNGLRQLDGTDATHIQTTVRSSGEEAGWILVTDQDFPGWVARVDGVEVPSHRADGLLRAVCVRAGPHTLTFTFQPWRMVAEAFRRPDSWR</sequence>
<keyword evidence="1" id="KW-0812">Transmembrane</keyword>
<proteinExistence type="predicted"/>
<dbReference type="PANTHER" id="PTHR38454">
    <property type="entry name" value="INTEGRAL MEMBRANE PROTEIN-RELATED"/>
    <property type="match status" value="1"/>
</dbReference>
<evidence type="ECO:0000313" key="2">
    <source>
        <dbReference type="EMBL" id="NII07033.1"/>
    </source>
</evidence>
<protein>
    <recommendedName>
        <fullName evidence="4">YfhO family protein</fullName>
    </recommendedName>
</protein>
<name>A0A7X5UAR6_9GAMM</name>
<dbReference type="RefSeq" id="WP_166948532.1">
    <property type="nucleotide sequence ID" value="NZ_JAARLZ010000005.1"/>
</dbReference>
<gene>
    <name evidence="2" type="ORF">HBF25_11595</name>
</gene>
<feature type="transmembrane region" description="Helical" evidence="1">
    <location>
        <begin position="222"/>
        <end position="247"/>
    </location>
</feature>
<feature type="transmembrane region" description="Helical" evidence="1">
    <location>
        <begin position="394"/>
        <end position="411"/>
    </location>
</feature>
<dbReference type="Proteomes" id="UP000490980">
    <property type="component" value="Unassembled WGS sequence"/>
</dbReference>
<evidence type="ECO:0000256" key="1">
    <source>
        <dbReference type="SAM" id="Phobius"/>
    </source>
</evidence>
<feature type="transmembrane region" description="Helical" evidence="1">
    <location>
        <begin position="417"/>
        <end position="435"/>
    </location>
</feature>
<feature type="transmembrane region" description="Helical" evidence="1">
    <location>
        <begin position="295"/>
        <end position="311"/>
    </location>
</feature>
<feature type="transmembrane region" description="Helical" evidence="1">
    <location>
        <begin position="365"/>
        <end position="382"/>
    </location>
</feature>
<accession>A0A7X5UAR6</accession>
<feature type="transmembrane region" description="Helical" evidence="1">
    <location>
        <begin position="169"/>
        <end position="185"/>
    </location>
</feature>
<feature type="transmembrane region" description="Helical" evidence="1">
    <location>
        <begin position="95"/>
        <end position="114"/>
    </location>
</feature>
<feature type="transmembrane region" description="Helical" evidence="1">
    <location>
        <begin position="442"/>
        <end position="465"/>
    </location>
</feature>
<feature type="transmembrane region" description="Helical" evidence="1">
    <location>
        <begin position="144"/>
        <end position="162"/>
    </location>
</feature>
<evidence type="ECO:0000313" key="3">
    <source>
        <dbReference type="Proteomes" id="UP000490980"/>
    </source>
</evidence>
<dbReference type="InterPro" id="IPR018580">
    <property type="entry name" value="Uncharacterised_YfhO"/>
</dbReference>
<reference evidence="2 3" key="1">
    <citation type="submission" date="2020-03" db="EMBL/GenBank/DDBJ databases">
        <authorList>
            <person name="Lai Q."/>
        </authorList>
    </citation>
    <scope>NUCLEOTIDE SEQUENCE [LARGE SCALE GENOMIC DNA]</scope>
    <source>
        <strain evidence="2 3">CCUG 25036</strain>
    </source>
</reference>
<dbReference type="EMBL" id="JAARLZ010000005">
    <property type="protein sequence ID" value="NII07033.1"/>
    <property type="molecule type" value="Genomic_DNA"/>
</dbReference>
<dbReference type="PANTHER" id="PTHR38454:SF1">
    <property type="entry name" value="INTEGRAL MEMBRANE PROTEIN"/>
    <property type="match status" value="1"/>
</dbReference>
<feature type="transmembrane region" description="Helical" evidence="1">
    <location>
        <begin position="191"/>
        <end position="210"/>
    </location>
</feature>
<feature type="transmembrane region" description="Helical" evidence="1">
    <location>
        <begin position="323"/>
        <end position="340"/>
    </location>
</feature>